<dbReference type="GO" id="GO:0070124">
    <property type="term" value="P:mitochondrial translational initiation"/>
    <property type="evidence" value="ECO:0007669"/>
    <property type="project" value="TreeGrafter"/>
</dbReference>
<dbReference type="EMBL" id="KQ947407">
    <property type="protein sequence ID" value="KUJ21998.1"/>
    <property type="molecule type" value="Genomic_DNA"/>
</dbReference>
<dbReference type="GO" id="GO:0043022">
    <property type="term" value="F:ribosome binding"/>
    <property type="evidence" value="ECO:0007669"/>
    <property type="project" value="TreeGrafter"/>
</dbReference>
<dbReference type="STRING" id="149040.A0A194XP85"/>
<organism evidence="6 7">
    <name type="scientific">Mollisia scopiformis</name>
    <name type="common">Conifer needle endophyte fungus</name>
    <name type="synonym">Phialocephala scopiformis</name>
    <dbReference type="NCBI Taxonomy" id="149040"/>
    <lineage>
        <taxon>Eukaryota</taxon>
        <taxon>Fungi</taxon>
        <taxon>Dikarya</taxon>
        <taxon>Ascomycota</taxon>
        <taxon>Pezizomycotina</taxon>
        <taxon>Leotiomycetes</taxon>
        <taxon>Helotiales</taxon>
        <taxon>Mollisiaceae</taxon>
        <taxon>Mollisia</taxon>
    </lineage>
</organism>
<accession>A0A194XP85</accession>
<dbReference type="InterPro" id="IPR001288">
    <property type="entry name" value="Translation_initiation_fac_3"/>
</dbReference>
<keyword evidence="7" id="KW-1185">Reference proteome</keyword>
<evidence type="ECO:0000313" key="7">
    <source>
        <dbReference type="Proteomes" id="UP000070700"/>
    </source>
</evidence>
<sequence length="160" mass="17504">MAILDSMDRKKDSLVVVKPGEPGIPPICKIMNKLAMREAEKAKRKSERKGGVTVKNMELNWAIDGNDLGHRLNKLKEFLMKGQRVEVLLAGKKKGRKATEEEAKAVIKKIKGAMSEVGAKEMKPMDGKILAMATLFLEGKISKTTSEAPTSPQEASGETL</sequence>
<proteinExistence type="inferred from homology"/>
<keyword evidence="3" id="KW-0648">Protein biosynthesis</keyword>
<dbReference type="Proteomes" id="UP000070700">
    <property type="component" value="Unassembled WGS sequence"/>
</dbReference>
<dbReference type="Pfam" id="PF00707">
    <property type="entry name" value="IF3_C"/>
    <property type="match status" value="1"/>
</dbReference>
<dbReference type="GeneID" id="28823994"/>
<protein>
    <recommendedName>
        <fullName evidence="5">Translation initiation factor 3 C-terminal domain-containing protein</fullName>
    </recommendedName>
</protein>
<dbReference type="InterPro" id="IPR036788">
    <property type="entry name" value="T_IF-3_C_sf"/>
</dbReference>
<dbReference type="PANTHER" id="PTHR10938">
    <property type="entry name" value="TRANSLATION INITIATION FACTOR IF-3"/>
    <property type="match status" value="1"/>
</dbReference>
<dbReference type="GO" id="GO:0032790">
    <property type="term" value="P:ribosome disassembly"/>
    <property type="evidence" value="ECO:0007669"/>
    <property type="project" value="TreeGrafter"/>
</dbReference>
<evidence type="ECO:0000256" key="4">
    <source>
        <dbReference type="SAM" id="MobiDB-lite"/>
    </source>
</evidence>
<dbReference type="AlphaFoldDB" id="A0A194XP85"/>
<dbReference type="KEGG" id="psco:LY89DRAFT_681341"/>
<gene>
    <name evidence="6" type="ORF">LY89DRAFT_681341</name>
</gene>
<dbReference type="SUPFAM" id="SSF55200">
    <property type="entry name" value="Translation initiation factor IF3, C-terminal domain"/>
    <property type="match status" value="1"/>
</dbReference>
<keyword evidence="2" id="KW-0396">Initiation factor</keyword>
<dbReference type="GO" id="GO:0003743">
    <property type="term" value="F:translation initiation factor activity"/>
    <property type="evidence" value="ECO:0007669"/>
    <property type="project" value="UniProtKB-KW"/>
</dbReference>
<dbReference type="InParanoid" id="A0A194XP85"/>
<feature type="domain" description="Translation initiation factor 3 C-terminal" evidence="5">
    <location>
        <begin position="52"/>
        <end position="132"/>
    </location>
</feature>
<feature type="compositionally biased region" description="Polar residues" evidence="4">
    <location>
        <begin position="142"/>
        <end position="160"/>
    </location>
</feature>
<dbReference type="OrthoDB" id="21573at2759"/>
<dbReference type="Gene3D" id="3.30.110.10">
    <property type="entry name" value="Translation initiation factor 3 (IF-3), C-terminal domain"/>
    <property type="match status" value="1"/>
</dbReference>
<evidence type="ECO:0000256" key="1">
    <source>
        <dbReference type="ARBA" id="ARBA00005439"/>
    </source>
</evidence>
<comment type="similarity">
    <text evidence="1">Belongs to the IF-3 family.</text>
</comment>
<dbReference type="RefSeq" id="XP_018076353.1">
    <property type="nucleotide sequence ID" value="XM_018214268.1"/>
</dbReference>
<feature type="region of interest" description="Disordered" evidence="4">
    <location>
        <begin position="141"/>
        <end position="160"/>
    </location>
</feature>
<evidence type="ECO:0000313" key="6">
    <source>
        <dbReference type="EMBL" id="KUJ21998.1"/>
    </source>
</evidence>
<evidence type="ECO:0000256" key="3">
    <source>
        <dbReference type="ARBA" id="ARBA00022917"/>
    </source>
</evidence>
<name>A0A194XP85_MOLSC</name>
<dbReference type="PANTHER" id="PTHR10938:SF0">
    <property type="entry name" value="TRANSLATION INITIATION FACTOR IF-3, MITOCHONDRIAL"/>
    <property type="match status" value="1"/>
</dbReference>
<evidence type="ECO:0000256" key="2">
    <source>
        <dbReference type="ARBA" id="ARBA00022540"/>
    </source>
</evidence>
<reference evidence="6 7" key="1">
    <citation type="submission" date="2015-10" db="EMBL/GenBank/DDBJ databases">
        <title>Full genome of DAOMC 229536 Phialocephala scopiformis, a fungal endophyte of spruce producing the potent anti-insectan compound rugulosin.</title>
        <authorList>
            <consortium name="DOE Joint Genome Institute"/>
            <person name="Walker A.K."/>
            <person name="Frasz S.L."/>
            <person name="Seifert K.A."/>
            <person name="Miller J.D."/>
            <person name="Mondo S.J."/>
            <person name="Labutti K."/>
            <person name="Lipzen A."/>
            <person name="Dockter R."/>
            <person name="Kennedy M."/>
            <person name="Grigoriev I.V."/>
            <person name="Spatafora J.W."/>
        </authorList>
    </citation>
    <scope>NUCLEOTIDE SEQUENCE [LARGE SCALE GENOMIC DNA]</scope>
    <source>
        <strain evidence="6 7">CBS 120377</strain>
    </source>
</reference>
<evidence type="ECO:0000259" key="5">
    <source>
        <dbReference type="Pfam" id="PF00707"/>
    </source>
</evidence>
<dbReference type="GO" id="GO:0005739">
    <property type="term" value="C:mitochondrion"/>
    <property type="evidence" value="ECO:0007669"/>
    <property type="project" value="TreeGrafter"/>
</dbReference>
<dbReference type="InterPro" id="IPR019815">
    <property type="entry name" value="Translation_initiation_fac_3_C"/>
</dbReference>